<dbReference type="PROSITE" id="PS00652">
    <property type="entry name" value="TNFR_NGFR_1"/>
    <property type="match status" value="2"/>
</dbReference>
<evidence type="ECO:0000259" key="5">
    <source>
        <dbReference type="PROSITE" id="PS50050"/>
    </source>
</evidence>
<dbReference type="SMART" id="SM00208">
    <property type="entry name" value="TNFR"/>
    <property type="match status" value="2"/>
</dbReference>
<feature type="repeat" description="TNFR-Cys" evidence="1">
    <location>
        <begin position="104"/>
        <end position="143"/>
    </location>
</feature>
<feature type="disulfide bond" evidence="1">
    <location>
        <begin position="122"/>
        <end position="135"/>
    </location>
</feature>
<feature type="compositionally biased region" description="Low complexity" evidence="2">
    <location>
        <begin position="303"/>
        <end position="317"/>
    </location>
</feature>
<evidence type="ECO:0000256" key="1">
    <source>
        <dbReference type="PROSITE-ProRule" id="PRU00206"/>
    </source>
</evidence>
<dbReference type="Pfam" id="PF00020">
    <property type="entry name" value="TNFR_c6"/>
    <property type="match status" value="1"/>
</dbReference>
<gene>
    <name evidence="6" type="ORF">GBAR_LOCUS11285</name>
</gene>
<feature type="transmembrane region" description="Helical" evidence="3">
    <location>
        <begin position="225"/>
        <end position="248"/>
    </location>
</feature>
<dbReference type="InterPro" id="IPR001368">
    <property type="entry name" value="TNFR/NGFR_Cys_rich_reg"/>
</dbReference>
<keyword evidence="3" id="KW-0472">Membrane</keyword>
<proteinExistence type="predicted"/>
<comment type="caution">
    <text evidence="1">Lacks conserved residue(s) required for the propagation of feature annotation.</text>
</comment>
<keyword evidence="3" id="KW-1133">Transmembrane helix</keyword>
<feature type="compositionally biased region" description="Polar residues" evidence="2">
    <location>
        <begin position="318"/>
        <end position="345"/>
    </location>
</feature>
<feature type="disulfide bond" evidence="1">
    <location>
        <begin position="125"/>
        <end position="143"/>
    </location>
</feature>
<keyword evidence="7" id="KW-1185">Reference proteome</keyword>
<reference evidence="6" key="1">
    <citation type="submission" date="2023-03" db="EMBL/GenBank/DDBJ databases">
        <authorList>
            <person name="Steffen K."/>
            <person name="Cardenas P."/>
        </authorList>
    </citation>
    <scope>NUCLEOTIDE SEQUENCE</scope>
</reference>
<protein>
    <recommendedName>
        <fullName evidence="5">TNFR-Cys domain-containing protein</fullName>
    </recommendedName>
</protein>
<feature type="signal peptide" evidence="4">
    <location>
        <begin position="1"/>
        <end position="44"/>
    </location>
</feature>
<evidence type="ECO:0000313" key="7">
    <source>
        <dbReference type="Proteomes" id="UP001174909"/>
    </source>
</evidence>
<dbReference type="EMBL" id="CASHTH010001699">
    <property type="protein sequence ID" value="CAI8018633.1"/>
    <property type="molecule type" value="Genomic_DNA"/>
</dbReference>
<organism evidence="6 7">
    <name type="scientific">Geodia barretti</name>
    <name type="common">Barrett's horny sponge</name>
    <dbReference type="NCBI Taxonomy" id="519541"/>
    <lineage>
        <taxon>Eukaryota</taxon>
        <taxon>Metazoa</taxon>
        <taxon>Porifera</taxon>
        <taxon>Demospongiae</taxon>
        <taxon>Heteroscleromorpha</taxon>
        <taxon>Tetractinellida</taxon>
        <taxon>Astrophorina</taxon>
        <taxon>Geodiidae</taxon>
        <taxon>Geodia</taxon>
    </lineage>
</organism>
<keyword evidence="1" id="KW-1015">Disulfide bond</keyword>
<evidence type="ECO:0000256" key="3">
    <source>
        <dbReference type="SAM" id="Phobius"/>
    </source>
</evidence>
<feature type="domain" description="TNFR-Cys" evidence="5">
    <location>
        <begin position="104"/>
        <end position="143"/>
    </location>
</feature>
<dbReference type="Gene3D" id="2.10.50.10">
    <property type="entry name" value="Tumor Necrosis Factor Receptor, subunit A, domain 2"/>
    <property type="match status" value="1"/>
</dbReference>
<feature type="chain" id="PRO_5041374993" description="TNFR-Cys domain-containing protein" evidence="4">
    <location>
        <begin position="45"/>
        <end position="345"/>
    </location>
</feature>
<evidence type="ECO:0000313" key="6">
    <source>
        <dbReference type="EMBL" id="CAI8018633.1"/>
    </source>
</evidence>
<sequence>MSPRRFFATFTAAGTSTRESDLTRLVVVLLWASLAVVQVQRLSADPIRCYSQPECRVGDPAPGCSCNQYLDSDTGRCENCLVCCQEGKHQISRCERDQNSVCSLCAPGVQFLDGDALLCRNCSVCASDEKQVAPCTTDRDTQCQPRCQDHQYYAAGLDRCFFNCELCQHGCTTSDTSGTKCQCQPSQCYLETDLLCETNQCATTEPPPPDVTSTLAHRSNGLPTWGIGLISIGVVIGIVAFSAGSMILSFCTRKSPQTDLEMNEPGVNTKPSMLTGRYINEPGALFHKHHPLFETGRKYGHYSPGSSTRSSSMRSGSIRTNGIRNSPKTHGVNAQSSRSENITPI</sequence>
<feature type="region of interest" description="Disordered" evidence="2">
    <location>
        <begin position="297"/>
        <end position="345"/>
    </location>
</feature>
<accession>A0AA35RXB6</accession>
<comment type="caution">
    <text evidence="6">The sequence shown here is derived from an EMBL/GenBank/DDBJ whole genome shotgun (WGS) entry which is preliminary data.</text>
</comment>
<keyword evidence="3" id="KW-0812">Transmembrane</keyword>
<keyword evidence="4" id="KW-0732">Signal</keyword>
<evidence type="ECO:0000256" key="4">
    <source>
        <dbReference type="SAM" id="SignalP"/>
    </source>
</evidence>
<dbReference type="AlphaFoldDB" id="A0AA35RXB6"/>
<name>A0AA35RXB6_GEOBA</name>
<evidence type="ECO:0000256" key="2">
    <source>
        <dbReference type="SAM" id="MobiDB-lite"/>
    </source>
</evidence>
<dbReference type="PROSITE" id="PS50050">
    <property type="entry name" value="TNFR_NGFR_2"/>
    <property type="match status" value="1"/>
</dbReference>
<dbReference type="Proteomes" id="UP001174909">
    <property type="component" value="Unassembled WGS sequence"/>
</dbReference>